<evidence type="ECO:0000313" key="8">
    <source>
        <dbReference type="Proteomes" id="UP000295252"/>
    </source>
</evidence>
<dbReference type="AlphaFoldDB" id="A0A068TLL2"/>
<dbReference type="SUPFAM" id="SSF46785">
    <property type="entry name" value="Winged helix' DNA-binding domain"/>
    <property type="match status" value="1"/>
</dbReference>
<dbReference type="EMBL" id="HG739085">
    <property type="protein sequence ID" value="CDO96819.1"/>
    <property type="molecule type" value="Genomic_DNA"/>
</dbReference>
<dbReference type="Pfam" id="PF00891">
    <property type="entry name" value="Methyltransf_2"/>
    <property type="match status" value="1"/>
</dbReference>
<keyword evidence="1" id="KW-0489">Methyltransferase</keyword>
<gene>
    <name evidence="7" type="ORF">GSCOC_T00013964001</name>
</gene>
<dbReference type="GO" id="GO:0046983">
    <property type="term" value="F:protein dimerization activity"/>
    <property type="evidence" value="ECO:0007669"/>
    <property type="project" value="InterPro"/>
</dbReference>
<dbReference type="PhylomeDB" id="A0A068TLL2"/>
<feature type="domain" description="O-methyltransferase dimerisation" evidence="6">
    <location>
        <begin position="21"/>
        <end position="99"/>
    </location>
</feature>
<dbReference type="InterPro" id="IPR012967">
    <property type="entry name" value="COMT_dimerisation"/>
</dbReference>
<evidence type="ECO:0000313" key="7">
    <source>
        <dbReference type="EMBL" id="CDO96819.1"/>
    </source>
</evidence>
<evidence type="ECO:0000256" key="4">
    <source>
        <dbReference type="ARBA" id="ARBA00034481"/>
    </source>
</evidence>
<evidence type="ECO:0000256" key="3">
    <source>
        <dbReference type="ARBA" id="ARBA00022691"/>
    </source>
</evidence>
<keyword evidence="3" id="KW-0949">S-adenosyl-L-methionine</keyword>
<dbReference type="Gene3D" id="1.10.10.10">
    <property type="entry name" value="Winged helix-like DNA-binding domain superfamily/Winged helix DNA-binding domain"/>
    <property type="match status" value="1"/>
</dbReference>
<reference evidence="8" key="1">
    <citation type="journal article" date="2014" name="Science">
        <title>The coffee genome provides insight into the convergent evolution of caffeine biosynthesis.</title>
        <authorList>
            <person name="Denoeud F."/>
            <person name="Carretero-Paulet L."/>
            <person name="Dereeper A."/>
            <person name="Droc G."/>
            <person name="Guyot R."/>
            <person name="Pietrella M."/>
            <person name="Zheng C."/>
            <person name="Alberti A."/>
            <person name="Anthony F."/>
            <person name="Aprea G."/>
            <person name="Aury J.M."/>
            <person name="Bento P."/>
            <person name="Bernard M."/>
            <person name="Bocs S."/>
            <person name="Campa C."/>
            <person name="Cenci A."/>
            <person name="Combes M.C."/>
            <person name="Crouzillat D."/>
            <person name="Da Silva C."/>
            <person name="Daddiego L."/>
            <person name="De Bellis F."/>
            <person name="Dussert S."/>
            <person name="Garsmeur O."/>
            <person name="Gayraud T."/>
            <person name="Guignon V."/>
            <person name="Jahn K."/>
            <person name="Jamilloux V."/>
            <person name="Joet T."/>
            <person name="Labadie K."/>
            <person name="Lan T."/>
            <person name="Leclercq J."/>
            <person name="Lepelley M."/>
            <person name="Leroy T."/>
            <person name="Li L.T."/>
            <person name="Librado P."/>
            <person name="Lopez L."/>
            <person name="Munoz A."/>
            <person name="Noel B."/>
            <person name="Pallavicini A."/>
            <person name="Perrotta G."/>
            <person name="Poncet V."/>
            <person name="Pot D."/>
            <person name="Priyono X."/>
            <person name="Rigoreau M."/>
            <person name="Rouard M."/>
            <person name="Rozas J."/>
            <person name="Tranchant-Dubreuil C."/>
            <person name="VanBuren R."/>
            <person name="Zhang Q."/>
            <person name="Andrade A.C."/>
            <person name="Argout X."/>
            <person name="Bertrand B."/>
            <person name="de Kochko A."/>
            <person name="Graziosi G."/>
            <person name="Henry R.J."/>
            <person name="Jayarama X."/>
            <person name="Ming R."/>
            <person name="Nagai C."/>
            <person name="Rounsley S."/>
            <person name="Sankoff D."/>
            <person name="Giuliano G."/>
            <person name="Albert V.A."/>
            <person name="Wincker P."/>
            <person name="Lashermes P."/>
        </authorList>
    </citation>
    <scope>NUCLEOTIDE SEQUENCE [LARGE SCALE GENOMIC DNA]</scope>
    <source>
        <strain evidence="8">cv. DH200-94</strain>
    </source>
</reference>
<dbReference type="InParanoid" id="A0A068TLL2"/>
<organism evidence="7 8">
    <name type="scientific">Coffea canephora</name>
    <name type="common">Robusta coffee</name>
    <dbReference type="NCBI Taxonomy" id="49390"/>
    <lineage>
        <taxon>Eukaryota</taxon>
        <taxon>Viridiplantae</taxon>
        <taxon>Streptophyta</taxon>
        <taxon>Embryophyta</taxon>
        <taxon>Tracheophyta</taxon>
        <taxon>Spermatophyta</taxon>
        <taxon>Magnoliopsida</taxon>
        <taxon>eudicotyledons</taxon>
        <taxon>Gunneridae</taxon>
        <taxon>Pentapetalae</taxon>
        <taxon>asterids</taxon>
        <taxon>lamiids</taxon>
        <taxon>Gentianales</taxon>
        <taxon>Rubiaceae</taxon>
        <taxon>Ixoroideae</taxon>
        <taxon>Gardenieae complex</taxon>
        <taxon>Bertiereae - Coffeeae clade</taxon>
        <taxon>Coffeeae</taxon>
        <taxon>Coffea</taxon>
    </lineage>
</organism>
<dbReference type="InterPro" id="IPR036390">
    <property type="entry name" value="WH_DNA-bd_sf"/>
</dbReference>
<evidence type="ECO:0000259" key="6">
    <source>
        <dbReference type="Pfam" id="PF08100"/>
    </source>
</evidence>
<dbReference type="Pfam" id="PF08100">
    <property type="entry name" value="Dimerisation"/>
    <property type="match status" value="1"/>
</dbReference>
<sequence length="268" mass="30053">MEKVENLVELREAQDYAGSQIFNFRKCASLKCAIELGIPDVIAQHGKPITLSGLISALPINPSKSIHIHRLMRFLSNAGFFVRQNEGYSLSTTGRLLLKNEPFNMRAFLYYVSDPIALKPWNFLTEWFKNDDPSPFDTAHGKNFWSYAAAEPQFGKIFNEAMAGDSSLIVEVVMTQCKSVFEDLTSLVDVGGGTGEFVKAIAQNFPNLECLVCDLPHVVSNQQRTENLDFVAGNMLEMVPPDNAILLKVIRDIHPPCFNHLNFLRNKV</sequence>
<evidence type="ECO:0000259" key="5">
    <source>
        <dbReference type="Pfam" id="PF00891"/>
    </source>
</evidence>
<evidence type="ECO:0008006" key="9">
    <source>
        <dbReference type="Google" id="ProtNLM"/>
    </source>
</evidence>
<dbReference type="FunCoup" id="A0A068TLL2">
    <property type="interactions" value="487"/>
</dbReference>
<evidence type="ECO:0000256" key="2">
    <source>
        <dbReference type="ARBA" id="ARBA00022679"/>
    </source>
</evidence>
<dbReference type="InterPro" id="IPR036388">
    <property type="entry name" value="WH-like_DNA-bd_sf"/>
</dbReference>
<dbReference type="InterPro" id="IPR016461">
    <property type="entry name" value="COMT-like"/>
</dbReference>
<dbReference type="Gene3D" id="3.40.50.150">
    <property type="entry name" value="Vaccinia Virus protein VP39"/>
    <property type="match status" value="1"/>
</dbReference>
<dbReference type="GO" id="GO:0032259">
    <property type="term" value="P:methylation"/>
    <property type="evidence" value="ECO:0007669"/>
    <property type="project" value="UniProtKB-KW"/>
</dbReference>
<name>A0A068TLL2_COFCA</name>
<dbReference type="Gramene" id="CDO96819">
    <property type="protein sequence ID" value="CDO96819"/>
    <property type="gene ID" value="GSCOC_T00013964001"/>
</dbReference>
<dbReference type="STRING" id="49390.A0A068TLL2"/>
<dbReference type="PROSITE" id="PS51683">
    <property type="entry name" value="SAM_OMT_II"/>
    <property type="match status" value="1"/>
</dbReference>
<protein>
    <recommendedName>
        <fullName evidence="9">O-methyltransferase domain-containing protein</fullName>
    </recommendedName>
</protein>
<comment type="similarity">
    <text evidence="4">Belongs to the class I-like SAM-binding methyltransferase superfamily. Cation-independent O-methyltransferase family. COMT subfamily.</text>
</comment>
<accession>A0A068TLL2</accession>
<proteinExistence type="inferred from homology"/>
<evidence type="ECO:0000256" key="1">
    <source>
        <dbReference type="ARBA" id="ARBA00022603"/>
    </source>
</evidence>
<keyword evidence="2" id="KW-0808">Transferase</keyword>
<dbReference type="GO" id="GO:0008171">
    <property type="term" value="F:O-methyltransferase activity"/>
    <property type="evidence" value="ECO:0007669"/>
    <property type="project" value="InterPro"/>
</dbReference>
<dbReference type="SUPFAM" id="SSF53335">
    <property type="entry name" value="S-adenosyl-L-methionine-dependent methyltransferases"/>
    <property type="match status" value="1"/>
</dbReference>
<dbReference type="InterPro" id="IPR001077">
    <property type="entry name" value="COMT_C"/>
</dbReference>
<dbReference type="InterPro" id="IPR029063">
    <property type="entry name" value="SAM-dependent_MTases_sf"/>
</dbReference>
<feature type="domain" description="O-methyltransferase C-terminal" evidence="5">
    <location>
        <begin position="121"/>
        <end position="250"/>
    </location>
</feature>
<keyword evidence="8" id="KW-1185">Reference proteome</keyword>
<dbReference type="Proteomes" id="UP000295252">
    <property type="component" value="Chromosome IV"/>
</dbReference>
<dbReference type="PANTHER" id="PTHR11746">
    <property type="entry name" value="O-METHYLTRANSFERASE"/>
    <property type="match status" value="1"/>
</dbReference>